<accession>A0A6G0HIQ5</accession>
<organism evidence="5 6">
    <name type="scientific">Larimichthys crocea</name>
    <name type="common">Large yellow croaker</name>
    <name type="synonym">Pseudosciaena crocea</name>
    <dbReference type="NCBI Taxonomy" id="215358"/>
    <lineage>
        <taxon>Eukaryota</taxon>
        <taxon>Metazoa</taxon>
        <taxon>Chordata</taxon>
        <taxon>Craniata</taxon>
        <taxon>Vertebrata</taxon>
        <taxon>Euteleostomi</taxon>
        <taxon>Actinopterygii</taxon>
        <taxon>Neopterygii</taxon>
        <taxon>Teleostei</taxon>
        <taxon>Neoteleostei</taxon>
        <taxon>Acanthomorphata</taxon>
        <taxon>Eupercaria</taxon>
        <taxon>Sciaenidae</taxon>
        <taxon>Larimichthys</taxon>
    </lineage>
</organism>
<keyword evidence="3" id="KW-0732">Signal</keyword>
<evidence type="ECO:0000259" key="4">
    <source>
        <dbReference type="PROSITE" id="PS50041"/>
    </source>
</evidence>
<feature type="region of interest" description="Disordered" evidence="2">
    <location>
        <begin position="220"/>
        <end position="241"/>
    </location>
</feature>
<dbReference type="PANTHER" id="PTHR45784">
    <property type="entry name" value="C-TYPE LECTIN DOMAIN FAMILY 20 MEMBER A-RELATED"/>
    <property type="match status" value="1"/>
</dbReference>
<feature type="signal peptide" evidence="3">
    <location>
        <begin position="1"/>
        <end position="20"/>
    </location>
</feature>
<feature type="chain" id="PRO_5026234360" description="C-type lectin domain-containing protein" evidence="3">
    <location>
        <begin position="21"/>
        <end position="241"/>
    </location>
</feature>
<gene>
    <name evidence="5" type="ORF">D5F01_LYC22555</name>
</gene>
<dbReference type="PANTHER" id="PTHR45784:SF3">
    <property type="entry name" value="C-TYPE LECTIN DOMAIN FAMILY 4 MEMBER K-LIKE-RELATED"/>
    <property type="match status" value="1"/>
</dbReference>
<name>A0A6G0HIQ5_LARCR</name>
<evidence type="ECO:0000313" key="5">
    <source>
        <dbReference type="EMBL" id="KAE8278973.1"/>
    </source>
</evidence>
<evidence type="ECO:0000256" key="2">
    <source>
        <dbReference type="SAM" id="MobiDB-lite"/>
    </source>
</evidence>
<dbReference type="Gene3D" id="3.10.100.10">
    <property type="entry name" value="Mannose-Binding Protein A, subunit A"/>
    <property type="match status" value="2"/>
</dbReference>
<comment type="caution">
    <text evidence="5">The sequence shown here is derived from an EMBL/GenBank/DDBJ whole genome shotgun (WGS) entry which is preliminary data.</text>
</comment>
<dbReference type="InterPro" id="IPR001304">
    <property type="entry name" value="C-type_lectin-like"/>
</dbReference>
<evidence type="ECO:0000256" key="3">
    <source>
        <dbReference type="SAM" id="SignalP"/>
    </source>
</evidence>
<dbReference type="SMART" id="SM00034">
    <property type="entry name" value="CLECT"/>
    <property type="match status" value="2"/>
</dbReference>
<dbReference type="PROSITE" id="PS00615">
    <property type="entry name" value="C_TYPE_LECTIN_1"/>
    <property type="match status" value="1"/>
</dbReference>
<feature type="domain" description="C-type lectin" evidence="4">
    <location>
        <begin position="147"/>
        <end position="228"/>
    </location>
</feature>
<sequence length="241" mass="27653">MDYWLIFFVFTGGLLDVASAQIRQYYFLNIPVEWTTAQTICRTNSTDLATIENTADVSAVLSTTTYAGKAWIGLYDDLLNSWRWSLNDSSFYGERETEFRNWQSGQPNNLNGQQYCVELVGGSHNGTWGDIECTATRHFVCYNGTVNGNVSYVKINNYLTWTEAQRYCREHHVDLASIRNQTENDIITNLTGSDFVWIGLHREKVWSDGSTSLFRHWATGQPNSGQERSYQHSQLQINRTK</sequence>
<keyword evidence="1" id="KW-1015">Disulfide bond</keyword>
<protein>
    <recommendedName>
        <fullName evidence="4">C-type lectin domain-containing protein</fullName>
    </recommendedName>
</protein>
<dbReference type="Pfam" id="PF00059">
    <property type="entry name" value="Lectin_C"/>
    <property type="match status" value="2"/>
</dbReference>
<dbReference type="PROSITE" id="PS50041">
    <property type="entry name" value="C_TYPE_LECTIN_2"/>
    <property type="match status" value="2"/>
</dbReference>
<dbReference type="InterPro" id="IPR018378">
    <property type="entry name" value="C-type_lectin_CS"/>
</dbReference>
<proteinExistence type="predicted"/>
<evidence type="ECO:0000256" key="1">
    <source>
        <dbReference type="ARBA" id="ARBA00023157"/>
    </source>
</evidence>
<dbReference type="SUPFAM" id="SSF56436">
    <property type="entry name" value="C-type lectin-like"/>
    <property type="match status" value="2"/>
</dbReference>
<evidence type="ECO:0000313" key="6">
    <source>
        <dbReference type="Proteomes" id="UP000424527"/>
    </source>
</evidence>
<dbReference type="Proteomes" id="UP000424527">
    <property type="component" value="Unassembled WGS sequence"/>
</dbReference>
<keyword evidence="6" id="KW-1185">Reference proteome</keyword>
<dbReference type="EMBL" id="REGW02000023">
    <property type="protein sequence ID" value="KAE8278973.1"/>
    <property type="molecule type" value="Genomic_DNA"/>
</dbReference>
<feature type="domain" description="C-type lectin" evidence="4">
    <location>
        <begin position="25"/>
        <end position="142"/>
    </location>
</feature>
<reference evidence="5 6" key="1">
    <citation type="submission" date="2019-07" db="EMBL/GenBank/DDBJ databases">
        <title>Chromosome genome assembly for large yellow croaker.</title>
        <authorList>
            <person name="Xiao S."/>
        </authorList>
    </citation>
    <scope>NUCLEOTIDE SEQUENCE [LARGE SCALE GENOMIC DNA]</scope>
    <source>
        <strain evidence="5">JMULYC20181020</strain>
        <tissue evidence="5">Muscle</tissue>
    </source>
</reference>
<dbReference type="InterPro" id="IPR016187">
    <property type="entry name" value="CTDL_fold"/>
</dbReference>
<dbReference type="InterPro" id="IPR016186">
    <property type="entry name" value="C-type_lectin-like/link_sf"/>
</dbReference>
<dbReference type="AlphaFoldDB" id="A0A6G0HIQ5"/>